<proteinExistence type="predicted"/>
<evidence type="ECO:0000313" key="2">
    <source>
        <dbReference type="EMBL" id="KRY25580.1"/>
    </source>
</evidence>
<dbReference type="EMBL" id="JYDH01000610">
    <property type="protein sequence ID" value="KRY26027.1"/>
    <property type="molecule type" value="Genomic_DNA"/>
</dbReference>
<feature type="region of interest" description="Disordered" evidence="1">
    <location>
        <begin position="1"/>
        <end position="32"/>
    </location>
</feature>
<evidence type="ECO:0000256" key="1">
    <source>
        <dbReference type="SAM" id="MobiDB-lite"/>
    </source>
</evidence>
<dbReference type="AlphaFoldDB" id="A0A0V1AMH5"/>
<evidence type="ECO:0000313" key="3">
    <source>
        <dbReference type="EMBL" id="KRY26027.1"/>
    </source>
</evidence>
<comment type="caution">
    <text evidence="3">The sequence shown here is derived from an EMBL/GenBank/DDBJ whole genome shotgun (WGS) entry which is preliminary data.</text>
</comment>
<organism evidence="3 4">
    <name type="scientific">Trichinella spiralis</name>
    <name type="common">Trichina worm</name>
    <dbReference type="NCBI Taxonomy" id="6334"/>
    <lineage>
        <taxon>Eukaryota</taxon>
        <taxon>Metazoa</taxon>
        <taxon>Ecdysozoa</taxon>
        <taxon>Nematoda</taxon>
        <taxon>Enoplea</taxon>
        <taxon>Dorylaimia</taxon>
        <taxon>Trichinellida</taxon>
        <taxon>Trichinellidae</taxon>
        <taxon>Trichinella</taxon>
    </lineage>
</organism>
<gene>
    <name evidence="3" type="ORF">T01_15053</name>
    <name evidence="2" type="ORF">T01_3839</name>
</gene>
<sequence>MEVLGGEGGEEGSPGKQVRLWQPPENCICSSG</sequence>
<dbReference type="EMBL" id="JYDH01000860">
    <property type="protein sequence ID" value="KRY25580.1"/>
    <property type="molecule type" value="Genomic_DNA"/>
</dbReference>
<dbReference type="InParanoid" id="A0A0V1AMH5"/>
<reference evidence="3 4" key="1">
    <citation type="submission" date="2015-01" db="EMBL/GenBank/DDBJ databases">
        <title>Evolution of Trichinella species and genotypes.</title>
        <authorList>
            <person name="Korhonen P.K."/>
            <person name="Edoardo P."/>
            <person name="Giuseppe L.R."/>
            <person name="Gasser R.B."/>
        </authorList>
    </citation>
    <scope>NUCLEOTIDE SEQUENCE [LARGE SCALE GENOMIC DNA]</scope>
    <source>
        <strain evidence="3">ISS3</strain>
    </source>
</reference>
<accession>A0A0V1AMH5</accession>
<evidence type="ECO:0000313" key="4">
    <source>
        <dbReference type="Proteomes" id="UP000054776"/>
    </source>
</evidence>
<dbReference type="Proteomes" id="UP000054776">
    <property type="component" value="Unassembled WGS sequence"/>
</dbReference>
<keyword evidence="4" id="KW-1185">Reference proteome</keyword>
<name>A0A0V1AMH5_TRISP</name>
<protein>
    <submittedName>
        <fullName evidence="3">Uncharacterized protein</fullName>
    </submittedName>
</protein>